<name>A0A6P1CX88_9NOCA</name>
<dbReference type="Gene3D" id="3.40.50.1820">
    <property type="entry name" value="alpha/beta hydrolase"/>
    <property type="match status" value="1"/>
</dbReference>
<keyword evidence="1" id="KW-0378">Hydrolase</keyword>
<comment type="caution">
    <text evidence="1">The sequence shown here is derived from an EMBL/GenBank/DDBJ whole genome shotgun (WGS) entry which is preliminary data.</text>
</comment>
<reference evidence="1 2" key="1">
    <citation type="submission" date="2020-01" db="EMBL/GenBank/DDBJ databases">
        <title>Genetics and antimicrobial susceptibilities of Nocardia species isolated from the soil; a comparison with species isolated from humans.</title>
        <authorList>
            <person name="Carrasco G."/>
            <person name="Monzon S."/>
            <person name="Sansegundo M."/>
            <person name="Garcia E."/>
            <person name="Garrido N."/>
            <person name="Medina M.J."/>
            <person name="Villalon P."/>
            <person name="Ramirez-Arocha A.C."/>
            <person name="Jimenez P."/>
            <person name="Cuesta I."/>
            <person name="Valdezate S."/>
        </authorList>
    </citation>
    <scope>NUCLEOTIDE SEQUENCE [LARGE SCALE GENOMIC DNA]</scope>
    <source>
        <strain evidence="1 2">CNM20110626</strain>
    </source>
</reference>
<gene>
    <name evidence="1" type="ORF">GV791_31690</name>
</gene>
<dbReference type="Proteomes" id="UP000471166">
    <property type="component" value="Unassembled WGS sequence"/>
</dbReference>
<accession>A0A6P1CX88</accession>
<dbReference type="EMBL" id="JAAGVB010000376">
    <property type="protein sequence ID" value="NEW37080.1"/>
    <property type="molecule type" value="Genomic_DNA"/>
</dbReference>
<evidence type="ECO:0000313" key="2">
    <source>
        <dbReference type="Proteomes" id="UP000471166"/>
    </source>
</evidence>
<organism evidence="1 2">
    <name type="scientific">Nocardia cyriacigeorgica</name>
    <dbReference type="NCBI Taxonomy" id="135487"/>
    <lineage>
        <taxon>Bacteria</taxon>
        <taxon>Bacillati</taxon>
        <taxon>Actinomycetota</taxon>
        <taxon>Actinomycetes</taxon>
        <taxon>Mycobacteriales</taxon>
        <taxon>Nocardiaceae</taxon>
        <taxon>Nocardia</taxon>
    </lineage>
</organism>
<dbReference type="AlphaFoldDB" id="A0A6P1CX88"/>
<evidence type="ECO:0000313" key="1">
    <source>
        <dbReference type="EMBL" id="NEW37080.1"/>
    </source>
</evidence>
<dbReference type="InterPro" id="IPR029058">
    <property type="entry name" value="AB_hydrolase_fold"/>
</dbReference>
<feature type="non-terminal residue" evidence="1">
    <location>
        <position position="47"/>
    </location>
</feature>
<proteinExistence type="predicted"/>
<dbReference type="SUPFAM" id="SSF53474">
    <property type="entry name" value="alpha/beta-Hydrolases"/>
    <property type="match status" value="1"/>
</dbReference>
<dbReference type="GO" id="GO:0016787">
    <property type="term" value="F:hydrolase activity"/>
    <property type="evidence" value="ECO:0007669"/>
    <property type="project" value="UniProtKB-KW"/>
</dbReference>
<protein>
    <submittedName>
        <fullName evidence="1">Alpha/beta hydrolase</fullName>
    </submittedName>
</protein>
<sequence>MTSGTSKPTSPLVPIKALHVGSGDPVLLLHGFMLSPHCWEQVATRLS</sequence>